<dbReference type="RefSeq" id="WP_267849659.1">
    <property type="nucleotide sequence ID" value="NZ_JAPMXC010000011.1"/>
</dbReference>
<protein>
    <submittedName>
        <fullName evidence="2">S24 family peptidase</fullName>
    </submittedName>
</protein>
<dbReference type="SUPFAM" id="SSF51306">
    <property type="entry name" value="LexA/Signal peptidase"/>
    <property type="match status" value="1"/>
</dbReference>
<dbReference type="InterPro" id="IPR050077">
    <property type="entry name" value="LexA_repressor"/>
</dbReference>
<dbReference type="Proteomes" id="UP001082899">
    <property type="component" value="Unassembled WGS sequence"/>
</dbReference>
<dbReference type="Pfam" id="PF00717">
    <property type="entry name" value="Peptidase_S24"/>
    <property type="match status" value="1"/>
</dbReference>
<dbReference type="InterPro" id="IPR039418">
    <property type="entry name" value="LexA-like"/>
</dbReference>
<feature type="domain" description="Peptidase S24/S26A/S26B/S26C" evidence="1">
    <location>
        <begin position="159"/>
        <end position="282"/>
    </location>
</feature>
<dbReference type="PANTHER" id="PTHR33516:SF2">
    <property type="entry name" value="LEXA REPRESSOR-RELATED"/>
    <property type="match status" value="1"/>
</dbReference>
<organism evidence="2 3">
    <name type="scientific">Robbsia betulipollinis</name>
    <dbReference type="NCBI Taxonomy" id="2981849"/>
    <lineage>
        <taxon>Bacteria</taxon>
        <taxon>Pseudomonadati</taxon>
        <taxon>Pseudomonadota</taxon>
        <taxon>Betaproteobacteria</taxon>
        <taxon>Burkholderiales</taxon>
        <taxon>Burkholderiaceae</taxon>
        <taxon>Robbsia</taxon>
    </lineage>
</organism>
<dbReference type="Gene3D" id="1.10.260.40">
    <property type="entry name" value="lambda repressor-like DNA-binding domains"/>
    <property type="match status" value="1"/>
</dbReference>
<evidence type="ECO:0000313" key="2">
    <source>
        <dbReference type="EMBL" id="MCY0389734.1"/>
    </source>
</evidence>
<dbReference type="PANTHER" id="PTHR33516">
    <property type="entry name" value="LEXA REPRESSOR"/>
    <property type="match status" value="1"/>
</dbReference>
<dbReference type="InterPro" id="IPR015927">
    <property type="entry name" value="Peptidase_S24_S26A/B/C"/>
</dbReference>
<reference evidence="2" key="1">
    <citation type="submission" date="2022-11" db="EMBL/GenBank/DDBJ databases">
        <title>Robbsia betulipollinis sp. nov., isolated from pollen of birch (Betula pendula).</title>
        <authorList>
            <person name="Shi H."/>
            <person name="Ambika Manirajan B."/>
            <person name="Ratering S."/>
            <person name="Geissler-Plaum R."/>
            <person name="Schnell S."/>
        </authorList>
    </citation>
    <scope>NUCLEOTIDE SEQUENCE</scope>
    <source>
        <strain evidence="2">Bb-Pol-6</strain>
    </source>
</reference>
<keyword evidence="3" id="KW-1185">Reference proteome</keyword>
<accession>A0ABT3ZT45</accession>
<evidence type="ECO:0000259" key="1">
    <source>
        <dbReference type="Pfam" id="PF00717"/>
    </source>
</evidence>
<sequence>MEKRAVGPHRAPSTHVSIRLSRRFVLSSTNALNTTFIKKTNKMCNNNLFKYAMIPAMHETMTRLYQAAAQLTSATGQSSLAALMNHSPQTLNNWESRGMSQKGMLEAERMIGCSAVWLKTGEGPMIVSAQTRDAASTRQPPSLPDRNVGHATIGETRLPVISYVQAGKMTEMRDPFSTGDVFDFLLTDLDLPESAFCLVIRGESMSPEFHEGDRIVIDPELAPRPGDFVVAKNGSQDATFKKYRPRGVSLTGQEVFELAPLNDDYPTLRSDTEPLQIIGVMVEHRRYRKK</sequence>
<dbReference type="InterPro" id="IPR036286">
    <property type="entry name" value="LexA/Signal_pep-like_sf"/>
</dbReference>
<dbReference type="Gene3D" id="2.10.109.10">
    <property type="entry name" value="Umud Fragment, subunit A"/>
    <property type="match status" value="1"/>
</dbReference>
<dbReference type="InterPro" id="IPR010982">
    <property type="entry name" value="Lambda_DNA-bd_dom_sf"/>
</dbReference>
<name>A0ABT3ZT45_9BURK</name>
<proteinExistence type="predicted"/>
<dbReference type="EMBL" id="JAPMXC010000011">
    <property type="protein sequence ID" value="MCY0389734.1"/>
    <property type="molecule type" value="Genomic_DNA"/>
</dbReference>
<comment type="caution">
    <text evidence="2">The sequence shown here is derived from an EMBL/GenBank/DDBJ whole genome shotgun (WGS) entry which is preliminary data.</text>
</comment>
<evidence type="ECO:0000313" key="3">
    <source>
        <dbReference type="Proteomes" id="UP001082899"/>
    </source>
</evidence>
<dbReference type="CDD" id="cd06529">
    <property type="entry name" value="S24_LexA-like"/>
    <property type="match status" value="1"/>
</dbReference>
<gene>
    <name evidence="2" type="ORF">OVY01_21560</name>
</gene>